<evidence type="ECO:0000313" key="6">
    <source>
        <dbReference type="EMBL" id="KMO69040.1"/>
    </source>
</evidence>
<dbReference type="EC" id="2.7.13.3" evidence="6"/>
<dbReference type="SUPFAM" id="SSF55781">
    <property type="entry name" value="GAF domain-like"/>
    <property type="match status" value="1"/>
</dbReference>
<dbReference type="OrthoDB" id="144293at2"/>
<reference evidence="5 8" key="2">
    <citation type="submission" date="2015-04" db="EMBL/GenBank/DDBJ databases">
        <title>Genome sequence of Mycobacterium obuense UC1.</title>
        <authorList>
            <person name="Greninger A.L."/>
            <person name="Cunningham G."/>
            <person name="Chiu C.Y."/>
            <person name="Miller S."/>
        </authorList>
    </citation>
    <scope>NUCLEOTIDE SEQUENCE [LARGE SCALE GENOMIC DNA]</scope>
    <source>
        <strain evidence="5 8">UC1</strain>
    </source>
</reference>
<dbReference type="STRING" id="1807.MOBUDSM44075_04461"/>
<dbReference type="PANTHER" id="PTHR24421">
    <property type="entry name" value="NITRATE/NITRITE SENSOR PROTEIN NARX-RELATED"/>
    <property type="match status" value="1"/>
</dbReference>
<sequence length="398" mass="43148">MSARPVLTADRELALLRELIQAASRGPGVEPLAAAAARMITAATDSDVCFVHVLDDTERSLTLAGATPPFDAEVGKIRLPLGQGISGWVASHLEPVVIRRDKESDPRYLPFQSLRGRDFTSMVSVPMESTPGGLVGVLNVHTVAERDFGDRDVELLLVIGRLIAGAMHQARLHRQLVARERAHENFVEQVIEAQEIERRRLAGDIHDGISQRLVTLSYRLDAAAQAARSPDDREALTEQLDRARELADLTLQEARAAISGLRPPVLDDLGLSGGLASLARSIPQVKINTDLADTRLPDHIELALYRIAQECLQNVVKHARATVARLAFHADDQTARLEIADDGVGFDTLERPLGSDEMGGYGLLSMAERAEIVGGRLNIRSRPGAGTTVTATIPLPSR</sequence>
<dbReference type="Proteomes" id="UP000036313">
    <property type="component" value="Unassembled WGS sequence"/>
</dbReference>
<dbReference type="RefSeq" id="WP_046362706.1">
    <property type="nucleotide sequence ID" value="NZ_CALTXN010000001.1"/>
</dbReference>
<dbReference type="InterPro" id="IPR003594">
    <property type="entry name" value="HATPase_dom"/>
</dbReference>
<dbReference type="GO" id="GO:0016020">
    <property type="term" value="C:membrane"/>
    <property type="evidence" value="ECO:0007669"/>
    <property type="project" value="InterPro"/>
</dbReference>
<evidence type="ECO:0000313" key="7">
    <source>
        <dbReference type="EMBL" id="TDL10318.1"/>
    </source>
</evidence>
<dbReference type="InterPro" id="IPR029016">
    <property type="entry name" value="GAF-like_dom_sf"/>
</dbReference>
<dbReference type="Proteomes" id="UP000294952">
    <property type="component" value="Unassembled WGS sequence"/>
</dbReference>
<dbReference type="Pfam" id="PF07730">
    <property type="entry name" value="HisKA_3"/>
    <property type="match status" value="1"/>
</dbReference>
<dbReference type="SUPFAM" id="SSF55874">
    <property type="entry name" value="ATPase domain of HSP90 chaperone/DNA topoisomerase II/histidine kinase"/>
    <property type="match status" value="1"/>
</dbReference>
<reference evidence="6 9" key="1">
    <citation type="journal article" date="2015" name="Genome Biol. Evol.">
        <title>Characterization of Three Mycobacterium spp. with Potential Use in Bioremediation by Genome Sequencing and Comparative Genomics.</title>
        <authorList>
            <person name="Das S."/>
            <person name="Pettersson B.M."/>
            <person name="Behra P.R."/>
            <person name="Ramesh M."/>
            <person name="Dasgupta S."/>
            <person name="Bhattacharya A."/>
            <person name="Kirsebom L.A."/>
        </authorList>
    </citation>
    <scope>NUCLEOTIDE SEQUENCE [LARGE SCALE GENOMIC DNA]</scope>
    <source>
        <strain evidence="6 9">DSM 44075</strain>
    </source>
</reference>
<evidence type="ECO:0000313" key="9">
    <source>
        <dbReference type="Proteomes" id="UP000036313"/>
    </source>
</evidence>
<dbReference type="InterPro" id="IPR011712">
    <property type="entry name" value="Sig_transdc_His_kin_sub3_dim/P"/>
</dbReference>
<dbReference type="Proteomes" id="UP000034150">
    <property type="component" value="Unassembled WGS sequence"/>
</dbReference>
<dbReference type="InterPro" id="IPR050482">
    <property type="entry name" value="Sensor_HK_TwoCompSys"/>
</dbReference>
<keyword evidence="3" id="KW-0902">Two-component regulatory system</keyword>
<evidence type="ECO:0000313" key="5">
    <source>
        <dbReference type="EMBL" id="KKF02309.1"/>
    </source>
</evidence>
<dbReference type="SMART" id="SM00387">
    <property type="entry name" value="HATPase_c"/>
    <property type="match status" value="1"/>
</dbReference>
<comment type="caution">
    <text evidence="6">The sequence shown here is derived from an EMBL/GenBank/DDBJ whole genome shotgun (WGS) entry which is preliminary data.</text>
</comment>
<organism evidence="6 9">
    <name type="scientific">Mycolicibacterium obuense</name>
    <dbReference type="NCBI Taxonomy" id="1807"/>
    <lineage>
        <taxon>Bacteria</taxon>
        <taxon>Bacillati</taxon>
        <taxon>Actinomycetota</taxon>
        <taxon>Actinomycetes</taxon>
        <taxon>Mycobacteriales</taxon>
        <taxon>Mycobacteriaceae</taxon>
        <taxon>Mycolicibacterium</taxon>
    </lineage>
</organism>
<dbReference type="InterPro" id="IPR005467">
    <property type="entry name" value="His_kinase_dom"/>
</dbReference>
<dbReference type="CDD" id="cd16917">
    <property type="entry name" value="HATPase_UhpB-NarQ-NarX-like"/>
    <property type="match status" value="1"/>
</dbReference>
<evidence type="ECO:0000256" key="3">
    <source>
        <dbReference type="ARBA" id="ARBA00023012"/>
    </source>
</evidence>
<keyword evidence="8" id="KW-1185">Reference proteome</keyword>
<dbReference type="Gene3D" id="3.30.450.40">
    <property type="match status" value="1"/>
</dbReference>
<evidence type="ECO:0000256" key="1">
    <source>
        <dbReference type="ARBA" id="ARBA00022679"/>
    </source>
</evidence>
<dbReference type="Gene3D" id="1.20.5.1930">
    <property type="match status" value="1"/>
</dbReference>
<dbReference type="EMBL" id="JYNU01000057">
    <property type="protein sequence ID" value="KMO69040.1"/>
    <property type="molecule type" value="Genomic_DNA"/>
</dbReference>
<dbReference type="InterPro" id="IPR003018">
    <property type="entry name" value="GAF"/>
</dbReference>
<evidence type="ECO:0000256" key="2">
    <source>
        <dbReference type="ARBA" id="ARBA00022777"/>
    </source>
</evidence>
<dbReference type="EMBL" id="SDLP01000002">
    <property type="protein sequence ID" value="TDL10318.1"/>
    <property type="molecule type" value="Genomic_DNA"/>
</dbReference>
<evidence type="ECO:0000259" key="4">
    <source>
        <dbReference type="PROSITE" id="PS50109"/>
    </source>
</evidence>
<dbReference type="SMART" id="SM00065">
    <property type="entry name" value="GAF"/>
    <property type="match status" value="1"/>
</dbReference>
<gene>
    <name evidence="6" type="primary">nreB_4</name>
    <name evidence="7" type="ORF">EUA04_10470</name>
    <name evidence="6" type="ORF">MOBUDSM44075_04461</name>
    <name evidence="5" type="ORF">WN67_09130</name>
</gene>
<accession>A0A0J6VDH3</accession>
<dbReference type="Gene3D" id="3.30.565.10">
    <property type="entry name" value="Histidine kinase-like ATPase, C-terminal domain"/>
    <property type="match status" value="1"/>
</dbReference>
<reference evidence="7 10" key="3">
    <citation type="submission" date="2019-01" db="EMBL/GenBank/DDBJ databases">
        <title>High-quality-draft genome sequences of five non-tuberculosis mycobacteriaceae isolated from a nosocomial environment.</title>
        <authorList>
            <person name="Tiago I."/>
            <person name="Alarico S."/>
            <person name="Pereira S.G."/>
            <person name="Coelho C."/>
            <person name="Maranha A."/>
            <person name="Empadinhas N."/>
        </authorList>
    </citation>
    <scope>NUCLEOTIDE SEQUENCE [LARGE SCALE GENOMIC DNA]</scope>
    <source>
        <strain evidence="7 10">22DIII</strain>
    </source>
</reference>
<protein>
    <submittedName>
        <fullName evidence="5">ATPase</fullName>
    </submittedName>
    <submittedName>
        <fullName evidence="7">GAF domain-containing protein</fullName>
    </submittedName>
    <submittedName>
        <fullName evidence="6">Oxygen sensor histidine kinase NreB</fullName>
        <ecNumber evidence="6">2.7.13.3</ecNumber>
    </submittedName>
</protein>
<keyword evidence="1 6" id="KW-0808">Transferase</keyword>
<proteinExistence type="predicted"/>
<name>A0A0J6VDH3_9MYCO</name>
<dbReference type="AlphaFoldDB" id="A0A0J6VDH3"/>
<feature type="domain" description="Histidine kinase" evidence="4">
    <location>
        <begin position="304"/>
        <end position="397"/>
    </location>
</feature>
<evidence type="ECO:0000313" key="10">
    <source>
        <dbReference type="Proteomes" id="UP000294952"/>
    </source>
</evidence>
<dbReference type="Pfam" id="PF13185">
    <property type="entry name" value="GAF_2"/>
    <property type="match status" value="1"/>
</dbReference>
<dbReference type="GO" id="GO:0046983">
    <property type="term" value="F:protein dimerization activity"/>
    <property type="evidence" value="ECO:0007669"/>
    <property type="project" value="InterPro"/>
</dbReference>
<dbReference type="EMBL" id="LAUZ02000001">
    <property type="protein sequence ID" value="KKF02309.1"/>
    <property type="molecule type" value="Genomic_DNA"/>
</dbReference>
<dbReference type="Pfam" id="PF02518">
    <property type="entry name" value="HATPase_c"/>
    <property type="match status" value="1"/>
</dbReference>
<dbReference type="PATRIC" id="fig|1807.13.peg.187"/>
<dbReference type="PROSITE" id="PS50109">
    <property type="entry name" value="HIS_KIN"/>
    <property type="match status" value="1"/>
</dbReference>
<dbReference type="GO" id="GO:0000155">
    <property type="term" value="F:phosphorelay sensor kinase activity"/>
    <property type="evidence" value="ECO:0007669"/>
    <property type="project" value="InterPro"/>
</dbReference>
<dbReference type="InterPro" id="IPR036890">
    <property type="entry name" value="HATPase_C_sf"/>
</dbReference>
<evidence type="ECO:0000313" key="8">
    <source>
        <dbReference type="Proteomes" id="UP000034150"/>
    </source>
</evidence>
<keyword evidence="2 6" id="KW-0418">Kinase</keyword>